<organism evidence="1 2">
    <name type="scientific">Marinobacterium zhoushanense</name>
    <dbReference type="NCBI Taxonomy" id="1679163"/>
    <lineage>
        <taxon>Bacteria</taxon>
        <taxon>Pseudomonadati</taxon>
        <taxon>Pseudomonadota</taxon>
        <taxon>Gammaproteobacteria</taxon>
        <taxon>Oceanospirillales</taxon>
        <taxon>Oceanospirillaceae</taxon>
        <taxon>Marinobacterium</taxon>
    </lineage>
</organism>
<comment type="caution">
    <text evidence="1">The sequence shown here is derived from an EMBL/GenBank/DDBJ whole genome shotgun (WGS) entry which is preliminary data.</text>
</comment>
<evidence type="ECO:0000313" key="1">
    <source>
        <dbReference type="EMBL" id="GGC06869.1"/>
    </source>
</evidence>
<sequence length="174" mass="19320">MADYFVMFGSIARYKNISDVIRNWNSCKKLVIAGRCDEIGYLNELQDLAKGKNVEIVNRFLDKIEAQELVSKSSGLILAQVDKEMIVSGSFFYAASLGVPVIAIETPFLLWLSTEIGFDGLTTYKTIGELVESVSKNISSQLASREAIRNRANELFGDSAVKNVWQTILGNVEK</sequence>
<evidence type="ECO:0008006" key="3">
    <source>
        <dbReference type="Google" id="ProtNLM"/>
    </source>
</evidence>
<dbReference type="Gene3D" id="3.40.50.2000">
    <property type="entry name" value="Glycogen Phosphorylase B"/>
    <property type="match status" value="1"/>
</dbReference>
<evidence type="ECO:0000313" key="2">
    <source>
        <dbReference type="Proteomes" id="UP000629025"/>
    </source>
</evidence>
<reference evidence="2" key="1">
    <citation type="journal article" date="2019" name="Int. J. Syst. Evol. Microbiol.">
        <title>The Global Catalogue of Microorganisms (GCM) 10K type strain sequencing project: providing services to taxonomists for standard genome sequencing and annotation.</title>
        <authorList>
            <consortium name="The Broad Institute Genomics Platform"/>
            <consortium name="The Broad Institute Genome Sequencing Center for Infectious Disease"/>
            <person name="Wu L."/>
            <person name="Ma J."/>
        </authorList>
    </citation>
    <scope>NUCLEOTIDE SEQUENCE [LARGE SCALE GENOMIC DNA]</scope>
    <source>
        <strain evidence="2">CGMCC 1.15341</strain>
    </source>
</reference>
<proteinExistence type="predicted"/>
<keyword evidence="2" id="KW-1185">Reference proteome</keyword>
<dbReference type="EMBL" id="BMIJ01000008">
    <property type="protein sequence ID" value="GGC06869.1"/>
    <property type="molecule type" value="Genomic_DNA"/>
</dbReference>
<name>A0ABQ1KPJ5_9GAMM</name>
<protein>
    <recommendedName>
        <fullName evidence="3">Glycosyl transferase family 1</fullName>
    </recommendedName>
</protein>
<accession>A0ABQ1KPJ5</accession>
<gene>
    <name evidence="1" type="ORF">GCM10011352_36390</name>
</gene>
<dbReference type="Proteomes" id="UP000629025">
    <property type="component" value="Unassembled WGS sequence"/>
</dbReference>
<dbReference type="SUPFAM" id="SSF53756">
    <property type="entry name" value="UDP-Glycosyltransferase/glycogen phosphorylase"/>
    <property type="match status" value="1"/>
</dbReference>